<evidence type="ECO:0000313" key="3">
    <source>
        <dbReference type="Proteomes" id="UP000486351"/>
    </source>
</evidence>
<dbReference type="EMBL" id="QXFY01000498">
    <property type="protein sequence ID" value="KAE9342631.1"/>
    <property type="molecule type" value="Genomic_DNA"/>
</dbReference>
<dbReference type="AlphaFoldDB" id="A0A6G0RUP6"/>
<name>A0A6G0RUP6_9STRA</name>
<dbReference type="InterPro" id="IPR029058">
    <property type="entry name" value="AB_hydrolase_fold"/>
</dbReference>
<feature type="signal peptide" evidence="1">
    <location>
        <begin position="1"/>
        <end position="18"/>
    </location>
</feature>
<reference evidence="2 3" key="1">
    <citation type="submission" date="2018-09" db="EMBL/GenBank/DDBJ databases">
        <title>Genomic investigation of the strawberry pathogen Phytophthora fragariae indicates pathogenicity is determined by transcriptional variation in three key races.</title>
        <authorList>
            <person name="Adams T.M."/>
            <person name="Armitage A.D."/>
            <person name="Sobczyk M.K."/>
            <person name="Bates H.J."/>
            <person name="Dunwell J.M."/>
            <person name="Nellist C.F."/>
            <person name="Harrison R.J."/>
        </authorList>
    </citation>
    <scope>NUCLEOTIDE SEQUENCE [LARGE SCALE GENOMIC DNA]</scope>
    <source>
        <strain evidence="2 3">NOV-77</strain>
    </source>
</reference>
<accession>A0A6G0RUP6</accession>
<comment type="caution">
    <text evidence="2">The sequence shown here is derived from an EMBL/GenBank/DDBJ whole genome shotgun (WGS) entry which is preliminary data.</text>
</comment>
<evidence type="ECO:0000313" key="2">
    <source>
        <dbReference type="EMBL" id="KAE9342631.1"/>
    </source>
</evidence>
<evidence type="ECO:0000256" key="1">
    <source>
        <dbReference type="SAM" id="SignalP"/>
    </source>
</evidence>
<dbReference type="Gene3D" id="3.40.50.1820">
    <property type="entry name" value="alpha/beta hydrolase"/>
    <property type="match status" value="1"/>
</dbReference>
<organism evidence="2 3">
    <name type="scientific">Phytophthora fragariae</name>
    <dbReference type="NCBI Taxonomy" id="53985"/>
    <lineage>
        <taxon>Eukaryota</taxon>
        <taxon>Sar</taxon>
        <taxon>Stramenopiles</taxon>
        <taxon>Oomycota</taxon>
        <taxon>Peronosporomycetes</taxon>
        <taxon>Peronosporales</taxon>
        <taxon>Peronosporaceae</taxon>
        <taxon>Phytophthora</taxon>
    </lineage>
</organism>
<sequence>MRVLQLLLAALLPVWTFSSPVTNILPLGNDVCLDDSSLPAVATNLNINAPATDSDVSEKKHLPVFFFHGLTGNSTEGFNYQANLTAEGRVFVPLAFCERKCSLTALNIQVPMAIAVVREVVATDERFAMGTFSSDIPKEL</sequence>
<proteinExistence type="predicted"/>
<keyword evidence="1" id="KW-0732">Signal</keyword>
<feature type="chain" id="PRO_5026290344" description="Partial AB-hydrolase lipase domain-containing protein" evidence="1">
    <location>
        <begin position="19"/>
        <end position="140"/>
    </location>
</feature>
<evidence type="ECO:0008006" key="4">
    <source>
        <dbReference type="Google" id="ProtNLM"/>
    </source>
</evidence>
<dbReference type="Proteomes" id="UP000486351">
    <property type="component" value="Unassembled WGS sequence"/>
</dbReference>
<gene>
    <name evidence="2" type="ORF">PF008_g10069</name>
</gene>
<protein>
    <recommendedName>
        <fullName evidence="4">Partial AB-hydrolase lipase domain-containing protein</fullName>
    </recommendedName>
</protein>